<dbReference type="Proteomes" id="UP000562682">
    <property type="component" value="Unassembled WGS sequence"/>
</dbReference>
<comment type="caution">
    <text evidence="2">The sequence shown here is derived from an EMBL/GenBank/DDBJ whole genome shotgun (WGS) entry which is preliminary data.</text>
</comment>
<sequence length="192" mass="22280">MLHGHPITSFLLFQAAFTQSLSSDPDFPEDFHRERYIQMLDASNLRRPHITAQQEYLKRILGPCAAMRLWKRLRKETQKRQTGLKKRMEKDENRLSRPVRVITGVVDQHKDRCPDHSFLIVDESIYFLDMSQLPSKTGSNQKLQLEYNGRLGPIDRHYIIRRAFEAEPSQVMLATRATGGQGLNLQCFNAVI</sequence>
<keyword evidence="1" id="KW-0732">Signal</keyword>
<organism evidence="2 3">
    <name type="scientific">Fusarium denticulatum</name>
    <dbReference type="NCBI Taxonomy" id="48507"/>
    <lineage>
        <taxon>Eukaryota</taxon>
        <taxon>Fungi</taxon>
        <taxon>Dikarya</taxon>
        <taxon>Ascomycota</taxon>
        <taxon>Pezizomycotina</taxon>
        <taxon>Sordariomycetes</taxon>
        <taxon>Hypocreomycetidae</taxon>
        <taxon>Hypocreales</taxon>
        <taxon>Nectriaceae</taxon>
        <taxon>Fusarium</taxon>
        <taxon>Fusarium fujikuroi species complex</taxon>
    </lineage>
</organism>
<proteinExistence type="predicted"/>
<dbReference type="EMBL" id="JAAOAK010000274">
    <property type="protein sequence ID" value="KAF5677871.1"/>
    <property type="molecule type" value="Genomic_DNA"/>
</dbReference>
<feature type="chain" id="PRO_5034979219" evidence="1">
    <location>
        <begin position="24"/>
        <end position="192"/>
    </location>
</feature>
<evidence type="ECO:0000313" key="3">
    <source>
        <dbReference type="Proteomes" id="UP000562682"/>
    </source>
</evidence>
<keyword evidence="3" id="KW-1185">Reference proteome</keyword>
<evidence type="ECO:0000313" key="2">
    <source>
        <dbReference type="EMBL" id="KAF5677871.1"/>
    </source>
</evidence>
<feature type="signal peptide" evidence="1">
    <location>
        <begin position="1"/>
        <end position="23"/>
    </location>
</feature>
<name>A0A8H5TX81_9HYPO</name>
<reference evidence="2 3" key="1">
    <citation type="submission" date="2020-05" db="EMBL/GenBank/DDBJ databases">
        <title>Identification and distribution of gene clusters putatively required for synthesis of sphingolipid metabolism inhibitors in phylogenetically diverse species of the filamentous fungus Fusarium.</title>
        <authorList>
            <person name="Kim H.-S."/>
            <person name="Busman M."/>
            <person name="Brown D.W."/>
            <person name="Divon H."/>
            <person name="Uhlig S."/>
            <person name="Proctor R.H."/>
        </authorList>
    </citation>
    <scope>NUCLEOTIDE SEQUENCE [LARGE SCALE GENOMIC DNA]</scope>
    <source>
        <strain evidence="2 3">NRRL 25311</strain>
    </source>
</reference>
<protein>
    <submittedName>
        <fullName evidence="2">Global transactivator</fullName>
    </submittedName>
</protein>
<accession>A0A8H5TX81</accession>
<dbReference type="AlphaFoldDB" id="A0A8H5TX81"/>
<evidence type="ECO:0000256" key="1">
    <source>
        <dbReference type="SAM" id="SignalP"/>
    </source>
</evidence>
<gene>
    <name evidence="2" type="ORF">FDENT_9123</name>
</gene>